<feature type="region of interest" description="Disordered" evidence="1">
    <location>
        <begin position="61"/>
        <end position="140"/>
    </location>
</feature>
<feature type="compositionally biased region" description="Basic and acidic residues" evidence="1">
    <location>
        <begin position="81"/>
        <end position="95"/>
    </location>
</feature>
<protein>
    <submittedName>
        <fullName evidence="2">Uncharacterized protein</fullName>
    </submittedName>
</protein>
<proteinExistence type="predicted"/>
<dbReference type="Proteomes" id="UP001437256">
    <property type="component" value="Unassembled WGS sequence"/>
</dbReference>
<evidence type="ECO:0000313" key="2">
    <source>
        <dbReference type="EMBL" id="KAL0059311.1"/>
    </source>
</evidence>
<comment type="caution">
    <text evidence="2">The sequence shown here is derived from an EMBL/GenBank/DDBJ whole genome shotgun (WGS) entry which is preliminary data.</text>
</comment>
<sequence>MNAAPVSSASKTCPTAVSTKSVRVLQEVKLFRLITGYNYHAKCHRPSKAEPRSHDNTWILHPAKKLGRATTARDPTSIVLRRADDPPSDEGDAKATARVPGSEQERKLSVSLDRDRGNPVVGPAVRLGQGPGARKAAVKDLAEPFRNTRELDRDEEISQVVNDS</sequence>
<feature type="compositionally biased region" description="Basic and acidic residues" evidence="1">
    <location>
        <begin position="103"/>
        <end position="117"/>
    </location>
</feature>
<evidence type="ECO:0000313" key="3">
    <source>
        <dbReference type="Proteomes" id="UP001437256"/>
    </source>
</evidence>
<name>A0ABR2ZEF1_9AGAR</name>
<reference evidence="2 3" key="1">
    <citation type="submission" date="2024-05" db="EMBL/GenBank/DDBJ databases">
        <title>A draft genome resource for the thread blight pathogen Marasmius tenuissimus strain MS-2.</title>
        <authorList>
            <person name="Yulfo-Soto G.E."/>
            <person name="Baruah I.K."/>
            <person name="Amoako-Attah I."/>
            <person name="Bukari Y."/>
            <person name="Meinhardt L.W."/>
            <person name="Bailey B.A."/>
            <person name="Cohen S.P."/>
        </authorList>
    </citation>
    <scope>NUCLEOTIDE SEQUENCE [LARGE SCALE GENOMIC DNA]</scope>
    <source>
        <strain evidence="2 3">MS-2</strain>
    </source>
</reference>
<organism evidence="2 3">
    <name type="scientific">Marasmius tenuissimus</name>
    <dbReference type="NCBI Taxonomy" id="585030"/>
    <lineage>
        <taxon>Eukaryota</taxon>
        <taxon>Fungi</taxon>
        <taxon>Dikarya</taxon>
        <taxon>Basidiomycota</taxon>
        <taxon>Agaricomycotina</taxon>
        <taxon>Agaricomycetes</taxon>
        <taxon>Agaricomycetidae</taxon>
        <taxon>Agaricales</taxon>
        <taxon>Marasmiineae</taxon>
        <taxon>Marasmiaceae</taxon>
        <taxon>Marasmius</taxon>
    </lineage>
</organism>
<keyword evidence="3" id="KW-1185">Reference proteome</keyword>
<dbReference type="EMBL" id="JBBXMP010000236">
    <property type="protein sequence ID" value="KAL0059311.1"/>
    <property type="molecule type" value="Genomic_DNA"/>
</dbReference>
<gene>
    <name evidence="2" type="ORF">AAF712_013959</name>
</gene>
<accession>A0ABR2ZEF1</accession>
<evidence type="ECO:0000256" key="1">
    <source>
        <dbReference type="SAM" id="MobiDB-lite"/>
    </source>
</evidence>
<feature type="region of interest" description="Disordered" evidence="1">
    <location>
        <begin position="145"/>
        <end position="164"/>
    </location>
</feature>